<evidence type="ECO:0000313" key="2">
    <source>
        <dbReference type="EMBL" id="EFO70519.1"/>
    </source>
</evidence>
<name>E1NTM5_9LACO</name>
<dbReference type="EMBL" id="AEHQ01000065">
    <property type="protein sequence ID" value="EFO70519.1"/>
    <property type="molecule type" value="Genomic_DNA"/>
</dbReference>
<protein>
    <recommendedName>
        <fullName evidence="1">Resolvase/invertase-type recombinase catalytic domain-containing protein</fullName>
    </recommendedName>
</protein>
<feature type="domain" description="Resolvase/invertase-type recombinase catalytic" evidence="1">
    <location>
        <begin position="1"/>
        <end position="35"/>
    </location>
</feature>
<proteinExistence type="predicted"/>
<evidence type="ECO:0000313" key="3">
    <source>
        <dbReference type="Proteomes" id="UP000003648"/>
    </source>
</evidence>
<dbReference type="AlphaFoldDB" id="E1NTM5"/>
<dbReference type="GO" id="GO:0003677">
    <property type="term" value="F:DNA binding"/>
    <property type="evidence" value="ECO:0007669"/>
    <property type="project" value="InterPro"/>
</dbReference>
<dbReference type="Proteomes" id="UP000003648">
    <property type="component" value="Unassembled WGS sequence"/>
</dbReference>
<dbReference type="InterPro" id="IPR006119">
    <property type="entry name" value="Resolv_N"/>
</dbReference>
<gene>
    <name evidence="2" type="ORF">HMPREF9211_1383</name>
</gene>
<dbReference type="PROSITE" id="PS51736">
    <property type="entry name" value="RECOMBINASES_3"/>
    <property type="match status" value="1"/>
</dbReference>
<reference evidence="2 3" key="1">
    <citation type="submission" date="2010-09" db="EMBL/GenBank/DDBJ databases">
        <authorList>
            <person name="Durkin A.S."/>
            <person name="Madupu R."/>
            <person name="Torralba M."/>
            <person name="Gillis M."/>
            <person name="Methe B."/>
            <person name="Sutton G."/>
            <person name="Nelson K.E."/>
        </authorList>
    </citation>
    <scope>NUCLEOTIDE SEQUENCE [LARGE SCALE GENOMIC DNA]</scope>
    <source>
        <strain evidence="2 3">LactinV 01V1-a</strain>
    </source>
</reference>
<organism evidence="2 3">
    <name type="scientific">Lactobacillus iners LactinV 01V1-a</name>
    <dbReference type="NCBI Taxonomy" id="879297"/>
    <lineage>
        <taxon>Bacteria</taxon>
        <taxon>Bacillati</taxon>
        <taxon>Bacillota</taxon>
        <taxon>Bacilli</taxon>
        <taxon>Lactobacillales</taxon>
        <taxon>Lactobacillaceae</taxon>
        <taxon>Lactobacillus</taxon>
    </lineage>
</organism>
<dbReference type="GO" id="GO:0000150">
    <property type="term" value="F:DNA strand exchange activity"/>
    <property type="evidence" value="ECO:0007669"/>
    <property type="project" value="InterPro"/>
</dbReference>
<sequence>MLDMMIQLMGFVAQNERYKIRERQMQGIKLLKQIYRVKKREELAKTQEETKNEIYKA</sequence>
<comment type="caution">
    <text evidence="2">The sequence shown here is derived from an EMBL/GenBank/DDBJ whole genome shotgun (WGS) entry which is preliminary data.</text>
</comment>
<evidence type="ECO:0000259" key="1">
    <source>
        <dbReference type="PROSITE" id="PS51736"/>
    </source>
</evidence>
<accession>E1NTM5</accession>